<accession>A0A0L9TJK9</accession>
<evidence type="ECO:0000256" key="1">
    <source>
        <dbReference type="SAM" id="MobiDB-lite"/>
    </source>
</evidence>
<proteinExistence type="predicted"/>
<dbReference type="EMBL" id="CM003371">
    <property type="protein sequence ID" value="KOM30745.1"/>
    <property type="molecule type" value="Genomic_DNA"/>
</dbReference>
<organism evidence="2 3">
    <name type="scientific">Phaseolus angularis</name>
    <name type="common">Azuki bean</name>
    <name type="synonym">Vigna angularis</name>
    <dbReference type="NCBI Taxonomy" id="3914"/>
    <lineage>
        <taxon>Eukaryota</taxon>
        <taxon>Viridiplantae</taxon>
        <taxon>Streptophyta</taxon>
        <taxon>Embryophyta</taxon>
        <taxon>Tracheophyta</taxon>
        <taxon>Spermatophyta</taxon>
        <taxon>Magnoliopsida</taxon>
        <taxon>eudicotyledons</taxon>
        <taxon>Gunneridae</taxon>
        <taxon>Pentapetalae</taxon>
        <taxon>rosids</taxon>
        <taxon>fabids</taxon>
        <taxon>Fabales</taxon>
        <taxon>Fabaceae</taxon>
        <taxon>Papilionoideae</taxon>
        <taxon>50 kb inversion clade</taxon>
        <taxon>NPAAA clade</taxon>
        <taxon>indigoferoid/millettioid clade</taxon>
        <taxon>Phaseoleae</taxon>
        <taxon>Vigna</taxon>
    </lineage>
</organism>
<dbReference type="Proteomes" id="UP000053144">
    <property type="component" value="Chromosome 1"/>
</dbReference>
<dbReference type="AlphaFoldDB" id="A0A0L9TJK9"/>
<protein>
    <submittedName>
        <fullName evidence="2">Uncharacterized protein</fullName>
    </submittedName>
</protein>
<sequence length="142" mass="15817">MNSWATDGHSRLLRSSSGTPRPRTVTLVYWEVLQELLGHGRSLSSTGKFSRNSWATDGQSRLLRSSSGTPRPRTVTLVYWEVLQELLGHVRSLSSTEMFSRNSWATDGQSRLLGSSLGTLSQKQIAEEQSFSSEHLQPSSLH</sequence>
<feature type="region of interest" description="Disordered" evidence="1">
    <location>
        <begin position="43"/>
        <end position="71"/>
    </location>
</feature>
<evidence type="ECO:0000313" key="3">
    <source>
        <dbReference type="Proteomes" id="UP000053144"/>
    </source>
</evidence>
<reference evidence="3" key="1">
    <citation type="journal article" date="2015" name="Proc. Natl. Acad. Sci. U.S.A.">
        <title>Genome sequencing of adzuki bean (Vigna angularis) provides insight into high starch and low fat accumulation and domestication.</title>
        <authorList>
            <person name="Yang K."/>
            <person name="Tian Z."/>
            <person name="Chen C."/>
            <person name="Luo L."/>
            <person name="Zhao B."/>
            <person name="Wang Z."/>
            <person name="Yu L."/>
            <person name="Li Y."/>
            <person name="Sun Y."/>
            <person name="Li W."/>
            <person name="Chen Y."/>
            <person name="Li Y."/>
            <person name="Zhang Y."/>
            <person name="Ai D."/>
            <person name="Zhao J."/>
            <person name="Shang C."/>
            <person name="Ma Y."/>
            <person name="Wu B."/>
            <person name="Wang M."/>
            <person name="Gao L."/>
            <person name="Sun D."/>
            <person name="Zhang P."/>
            <person name="Guo F."/>
            <person name="Wang W."/>
            <person name="Li Y."/>
            <person name="Wang J."/>
            <person name="Varshney R.K."/>
            <person name="Wang J."/>
            <person name="Ling H.Q."/>
            <person name="Wan P."/>
        </authorList>
    </citation>
    <scope>NUCLEOTIDE SEQUENCE</scope>
    <source>
        <strain evidence="3">cv. Jingnong 6</strain>
    </source>
</reference>
<dbReference type="Gramene" id="KOM30745">
    <property type="protein sequence ID" value="KOM30745"/>
    <property type="gene ID" value="LR48_Vigan01g030000"/>
</dbReference>
<feature type="compositionally biased region" description="Polar residues" evidence="1">
    <location>
        <begin position="43"/>
        <end position="69"/>
    </location>
</feature>
<gene>
    <name evidence="2" type="ORF">LR48_Vigan01g030000</name>
</gene>
<evidence type="ECO:0000313" key="2">
    <source>
        <dbReference type="EMBL" id="KOM30745.1"/>
    </source>
</evidence>
<name>A0A0L9TJK9_PHAAN</name>